<dbReference type="SUPFAM" id="SSF81338">
    <property type="entry name" value="Aquaporin-like"/>
    <property type="match status" value="1"/>
</dbReference>
<dbReference type="OrthoDB" id="3222at2759"/>
<keyword evidence="6" id="KW-0813">Transport</keyword>
<dbReference type="EMBL" id="VSWC01000183">
    <property type="protein sequence ID" value="KAA1068806.1"/>
    <property type="molecule type" value="Genomic_DNA"/>
</dbReference>
<dbReference type="Proteomes" id="UP000325313">
    <property type="component" value="Unassembled WGS sequence"/>
</dbReference>
<evidence type="ECO:0000256" key="7">
    <source>
        <dbReference type="SAM" id="MobiDB-lite"/>
    </source>
</evidence>
<dbReference type="EMBL" id="VDEP01000442">
    <property type="protein sequence ID" value="KAA1080110.1"/>
    <property type="molecule type" value="Genomic_DNA"/>
</dbReference>
<keyword evidence="3 6" id="KW-0812">Transmembrane</keyword>
<feature type="region of interest" description="Disordered" evidence="7">
    <location>
        <begin position="332"/>
        <end position="401"/>
    </location>
</feature>
<accession>A0A5B0PT42</accession>
<evidence type="ECO:0000256" key="2">
    <source>
        <dbReference type="ARBA" id="ARBA00006175"/>
    </source>
</evidence>
<evidence type="ECO:0000313" key="10">
    <source>
        <dbReference type="EMBL" id="KAA1080110.1"/>
    </source>
</evidence>
<comment type="caution">
    <text evidence="12">The sequence shown here is derived from an EMBL/GenBank/DDBJ whole genome shotgun (WGS) entry which is preliminary data.</text>
</comment>
<dbReference type="EMBL" id="VDEP01000441">
    <property type="protein sequence ID" value="KAA1081666.1"/>
    <property type="molecule type" value="Genomic_DNA"/>
</dbReference>
<evidence type="ECO:0000256" key="8">
    <source>
        <dbReference type="SAM" id="Phobius"/>
    </source>
</evidence>
<evidence type="ECO:0000313" key="11">
    <source>
        <dbReference type="EMBL" id="KAA1081666.1"/>
    </source>
</evidence>
<feature type="transmembrane region" description="Helical" evidence="8">
    <location>
        <begin position="217"/>
        <end position="237"/>
    </location>
</feature>
<dbReference type="AlphaFoldDB" id="A0A5B0PT42"/>
<dbReference type="Proteomes" id="UP000324748">
    <property type="component" value="Unassembled WGS sequence"/>
</dbReference>
<evidence type="ECO:0000313" key="12">
    <source>
        <dbReference type="EMBL" id="KAA1103842.1"/>
    </source>
</evidence>
<organism evidence="12 13">
    <name type="scientific">Puccinia graminis f. sp. tritici</name>
    <dbReference type="NCBI Taxonomy" id="56615"/>
    <lineage>
        <taxon>Eukaryota</taxon>
        <taxon>Fungi</taxon>
        <taxon>Dikarya</taxon>
        <taxon>Basidiomycota</taxon>
        <taxon>Pucciniomycotina</taxon>
        <taxon>Pucciniomycetes</taxon>
        <taxon>Pucciniales</taxon>
        <taxon>Pucciniaceae</taxon>
        <taxon>Puccinia</taxon>
    </lineage>
</organism>
<evidence type="ECO:0000313" key="14">
    <source>
        <dbReference type="Proteomes" id="UP000325313"/>
    </source>
</evidence>
<protein>
    <recommendedName>
        <fullName evidence="15">Aquaporin</fullName>
    </recommendedName>
</protein>
<keyword evidence="4 8" id="KW-1133">Transmembrane helix</keyword>
<evidence type="ECO:0008006" key="15">
    <source>
        <dbReference type="Google" id="ProtNLM"/>
    </source>
</evidence>
<keyword evidence="13" id="KW-1185">Reference proteome</keyword>
<dbReference type="InterPro" id="IPR000425">
    <property type="entry name" value="MIP"/>
</dbReference>
<dbReference type="InterPro" id="IPR034294">
    <property type="entry name" value="Aquaporin_transptr"/>
</dbReference>
<dbReference type="GO" id="GO:0015250">
    <property type="term" value="F:water channel activity"/>
    <property type="evidence" value="ECO:0007669"/>
    <property type="project" value="TreeGrafter"/>
</dbReference>
<evidence type="ECO:0000256" key="4">
    <source>
        <dbReference type="ARBA" id="ARBA00022989"/>
    </source>
</evidence>
<feature type="transmembrane region" description="Helical" evidence="8">
    <location>
        <begin position="61"/>
        <end position="80"/>
    </location>
</feature>
<evidence type="ECO:0000313" key="9">
    <source>
        <dbReference type="EMBL" id="KAA1068806.1"/>
    </source>
</evidence>
<feature type="transmembrane region" description="Helical" evidence="8">
    <location>
        <begin position="92"/>
        <end position="124"/>
    </location>
</feature>
<proteinExistence type="inferred from homology"/>
<keyword evidence="5 8" id="KW-0472">Membrane</keyword>
<evidence type="ECO:0000256" key="6">
    <source>
        <dbReference type="RuleBase" id="RU000477"/>
    </source>
</evidence>
<dbReference type="Pfam" id="PF00230">
    <property type="entry name" value="MIP"/>
    <property type="match status" value="1"/>
</dbReference>
<dbReference type="EMBL" id="VSWC01000041">
    <property type="protein sequence ID" value="KAA1103842.1"/>
    <property type="molecule type" value="Genomic_DNA"/>
</dbReference>
<gene>
    <name evidence="12" type="ORF">PGT21_002290</name>
    <name evidence="9" type="ORF">PGT21_002462</name>
    <name evidence="10" type="ORF">PGTUg99_011996</name>
    <name evidence="11" type="ORF">PGTUg99_026878</name>
</gene>
<evidence type="ECO:0000313" key="13">
    <source>
        <dbReference type="Proteomes" id="UP000324748"/>
    </source>
</evidence>
<dbReference type="PANTHER" id="PTHR19139:SF199">
    <property type="entry name" value="MIP17260P"/>
    <property type="match status" value="1"/>
</dbReference>
<dbReference type="InterPro" id="IPR023271">
    <property type="entry name" value="Aquaporin-like"/>
</dbReference>
<evidence type="ECO:0000256" key="5">
    <source>
        <dbReference type="ARBA" id="ARBA00023136"/>
    </source>
</evidence>
<evidence type="ECO:0000256" key="1">
    <source>
        <dbReference type="ARBA" id="ARBA00004141"/>
    </source>
</evidence>
<sequence>MGATKFLRQLKYDLLAALVEFMGTLLFLLLGLGGIQAAATANLAHETSEESTIKTASMQQLLYIATSMGLALLATAWTFFRVSGSVFNPNIALALLLTGALSPMRFVLYVGAEILGSIAAAGLINSLPGKLAVNCSLHPSISPAQGVVIEAFLTAALTLTVLFIAVEKHRSTPFAPCAIGLVLFATHLFGVVYTGAAMNSARAFGPDVVTQFSPHHWVYWVGPTVGALIATLIYYFLKAVDLYAINPKQDSEELEDSPDYAGIEVVRRRNSLTPTTTSYGKAHSTHHSQKYVDPISMMPVNKYSGSQYQGPSQAYLPNSDIRREYGYNHDVISPRSSVYPEKQGKIPGEGGHLDDDRTTQSYLPSLAAKPSRKRYNPQAHGQPQAAYAEGSNATLHDHKPSEDCKEIPIWSPYLAHQPNQRPDNLC</sequence>
<feature type="transmembrane region" description="Helical" evidence="8">
    <location>
        <begin position="144"/>
        <end position="166"/>
    </location>
</feature>
<dbReference type="GO" id="GO:0005886">
    <property type="term" value="C:plasma membrane"/>
    <property type="evidence" value="ECO:0007669"/>
    <property type="project" value="TreeGrafter"/>
</dbReference>
<dbReference type="PRINTS" id="PR00783">
    <property type="entry name" value="MINTRINSICP"/>
</dbReference>
<comment type="subcellular location">
    <subcellularLocation>
        <location evidence="1">Membrane</location>
        <topology evidence="1">Multi-pass membrane protein</topology>
    </subcellularLocation>
</comment>
<feature type="transmembrane region" description="Helical" evidence="8">
    <location>
        <begin position="178"/>
        <end position="197"/>
    </location>
</feature>
<reference evidence="13 14" key="1">
    <citation type="submission" date="2019-05" db="EMBL/GenBank/DDBJ databases">
        <title>Emergence of the Ug99 lineage of the wheat stem rust pathogen through somatic hybridization.</title>
        <authorList>
            <person name="Li F."/>
            <person name="Upadhyaya N.M."/>
            <person name="Sperschneider J."/>
            <person name="Matny O."/>
            <person name="Nguyen-Phuc H."/>
            <person name="Mago R."/>
            <person name="Raley C."/>
            <person name="Miller M.E."/>
            <person name="Silverstein K.A.T."/>
            <person name="Henningsen E."/>
            <person name="Hirsch C.D."/>
            <person name="Visser B."/>
            <person name="Pretorius Z.A."/>
            <person name="Steffenson B.J."/>
            <person name="Schwessinger B."/>
            <person name="Dodds P.N."/>
            <person name="Figueroa M."/>
        </authorList>
    </citation>
    <scope>NUCLEOTIDE SEQUENCE [LARGE SCALE GENOMIC DNA]</scope>
    <source>
        <strain evidence="12">21-0</strain>
        <strain evidence="10 14">Ug99</strain>
    </source>
</reference>
<comment type="similarity">
    <text evidence="2 6">Belongs to the MIP/aquaporin (TC 1.A.8) family.</text>
</comment>
<dbReference type="PANTHER" id="PTHR19139">
    <property type="entry name" value="AQUAPORIN TRANSPORTER"/>
    <property type="match status" value="1"/>
</dbReference>
<dbReference type="Gene3D" id="1.20.1080.10">
    <property type="entry name" value="Glycerol uptake facilitator protein"/>
    <property type="match status" value="1"/>
</dbReference>
<name>A0A5B0PT42_PUCGR</name>
<evidence type="ECO:0000256" key="3">
    <source>
        <dbReference type="ARBA" id="ARBA00022692"/>
    </source>
</evidence>